<dbReference type="EMBL" id="UOFF01000446">
    <property type="protein sequence ID" value="VAW57724.1"/>
    <property type="molecule type" value="Genomic_DNA"/>
</dbReference>
<gene>
    <name evidence="2" type="ORF">MNBD_GAMMA07-1512</name>
</gene>
<name>A0A3B0XNM1_9ZZZZ</name>
<accession>A0A3B0XNM1</accession>
<protein>
    <submittedName>
        <fullName evidence="2">Uncharacterized protein</fullName>
    </submittedName>
</protein>
<reference evidence="2" key="1">
    <citation type="submission" date="2018-06" db="EMBL/GenBank/DDBJ databases">
        <authorList>
            <person name="Zhirakovskaya E."/>
        </authorList>
    </citation>
    <scope>NUCLEOTIDE SEQUENCE</scope>
</reference>
<sequence length="149" mass="16586">MNAVTNINTNSASKEGLIHNVNDGEKKRRVRGVVEFDDAVAQGDRLIEIKSQCGHGEWSKVVNEELVLEKSQIKKYMSVARNKEFLAKGQSTGFLTLESASKLITQKNKVEKEAKLKAEGKPIPVKKPKKKKTLKEVGFDAPPTNERVL</sequence>
<organism evidence="2">
    <name type="scientific">hydrothermal vent metagenome</name>
    <dbReference type="NCBI Taxonomy" id="652676"/>
    <lineage>
        <taxon>unclassified sequences</taxon>
        <taxon>metagenomes</taxon>
        <taxon>ecological metagenomes</taxon>
    </lineage>
</organism>
<proteinExistence type="predicted"/>
<evidence type="ECO:0000313" key="2">
    <source>
        <dbReference type="EMBL" id="VAW57724.1"/>
    </source>
</evidence>
<feature type="compositionally biased region" description="Basic residues" evidence="1">
    <location>
        <begin position="124"/>
        <end position="133"/>
    </location>
</feature>
<feature type="region of interest" description="Disordered" evidence="1">
    <location>
        <begin position="119"/>
        <end position="149"/>
    </location>
</feature>
<evidence type="ECO:0000256" key="1">
    <source>
        <dbReference type="SAM" id="MobiDB-lite"/>
    </source>
</evidence>
<dbReference type="AlphaFoldDB" id="A0A3B0XNM1"/>